<feature type="compositionally biased region" description="Acidic residues" evidence="1">
    <location>
        <begin position="437"/>
        <end position="452"/>
    </location>
</feature>
<evidence type="ECO:0008006" key="5">
    <source>
        <dbReference type="Google" id="ProtNLM"/>
    </source>
</evidence>
<organism evidence="3 4">
    <name type="scientific">Legionella hackeliae</name>
    <dbReference type="NCBI Taxonomy" id="449"/>
    <lineage>
        <taxon>Bacteria</taxon>
        <taxon>Pseudomonadati</taxon>
        <taxon>Pseudomonadota</taxon>
        <taxon>Gammaproteobacteria</taxon>
        <taxon>Legionellales</taxon>
        <taxon>Legionellaceae</taxon>
        <taxon>Legionella</taxon>
    </lineage>
</organism>
<name>A0A0A8USG5_LEGHA</name>
<keyword evidence="2" id="KW-1133">Transmembrane helix</keyword>
<evidence type="ECO:0000313" key="4">
    <source>
        <dbReference type="Proteomes" id="UP000032803"/>
    </source>
</evidence>
<feature type="region of interest" description="Disordered" evidence="1">
    <location>
        <begin position="399"/>
        <end position="452"/>
    </location>
</feature>
<evidence type="ECO:0000256" key="1">
    <source>
        <dbReference type="SAM" id="MobiDB-lite"/>
    </source>
</evidence>
<dbReference type="OrthoDB" id="5638515at2"/>
<protein>
    <recommendedName>
        <fullName evidence="5">IncA protein</fullName>
    </recommendedName>
</protein>
<feature type="transmembrane region" description="Helical" evidence="2">
    <location>
        <begin position="212"/>
        <end position="234"/>
    </location>
</feature>
<evidence type="ECO:0000313" key="3">
    <source>
        <dbReference type="EMBL" id="CEK10022.1"/>
    </source>
</evidence>
<keyword evidence="2" id="KW-0812">Transmembrane</keyword>
<dbReference type="KEGG" id="lha:LHA_0955"/>
<dbReference type="Proteomes" id="UP000032803">
    <property type="component" value="Chromosome I"/>
</dbReference>
<keyword evidence="4" id="KW-1185">Reference proteome</keyword>
<dbReference type="HOGENOM" id="CLU_605197_0_0_6"/>
<feature type="transmembrane region" description="Helical" evidence="2">
    <location>
        <begin position="348"/>
        <end position="370"/>
    </location>
</feature>
<dbReference type="PATRIC" id="fig|449.7.peg.3038"/>
<dbReference type="STRING" id="449.LHA_0955"/>
<keyword evidence="2" id="KW-0472">Membrane</keyword>
<proteinExistence type="predicted"/>
<dbReference type="EMBL" id="LN681225">
    <property type="protein sequence ID" value="CEK10022.1"/>
    <property type="molecule type" value="Genomic_DNA"/>
</dbReference>
<evidence type="ECO:0000256" key="2">
    <source>
        <dbReference type="SAM" id="Phobius"/>
    </source>
</evidence>
<sequence length="452" mass="50795">MVQDLNEETSNFNQDSLTRELTAALVMEHQLRAIMDDWISKTSSEQAKQLQKKILIAAQESIKGMLQATSKEVFMLQQQRFNQLIVGVKNQLNLEEDLEGPLEDYRFYRELLQVLRSATAENFKTLHEKLPTWFKEHEQYTHWKIELDFLKGESDARIFETHKNLLIEGLLANESHQQLANLMSIALIEQNNHMLADTRLSYLKETNNRKKLIADISWIGLGALLVAAAAVLSIAFPPLIIPGLVIGGAVLAYGAIDFIRNSAELYNELQLTPLGERKISSRTRDEIAQLEDQLNKGENTFIERQQLEKKHWSNEEKLVKGLGYTSSFLGFALAIAALSLIIPGVGAPIAAVITIAALSVAISVVAVSVLGTKLVREHQHQQKVQEKTEEKMAADKQVVTKISKLTHQPTTNKDLSHEESKQKKPVSPSKPLTEKAEEGDEEDESEGESFKR</sequence>
<gene>
    <name evidence="3" type="ORF">LHA_0955</name>
</gene>
<dbReference type="AlphaFoldDB" id="A0A0A8USG5"/>
<feature type="compositionally biased region" description="Polar residues" evidence="1">
    <location>
        <begin position="403"/>
        <end position="413"/>
    </location>
</feature>
<feature type="transmembrane region" description="Helical" evidence="2">
    <location>
        <begin position="240"/>
        <end position="259"/>
    </location>
</feature>
<accession>A0A0A8USG5</accession>
<dbReference type="RefSeq" id="WP_045105461.1">
    <property type="nucleotide sequence ID" value="NZ_LN681225.1"/>
</dbReference>
<feature type="transmembrane region" description="Helical" evidence="2">
    <location>
        <begin position="321"/>
        <end position="342"/>
    </location>
</feature>
<reference evidence="4" key="1">
    <citation type="submission" date="2014-09" db="EMBL/GenBank/DDBJ databases">
        <authorList>
            <person name="Gomez-Valero L."/>
        </authorList>
    </citation>
    <scope>NUCLEOTIDE SEQUENCE [LARGE SCALE GENOMIC DNA]</scope>
    <source>
        <strain evidence="4">ATCC35250</strain>
    </source>
</reference>